<organism evidence="2 3">
    <name type="scientific">Halorubrum pallidum</name>
    <dbReference type="NCBI Taxonomy" id="1526114"/>
    <lineage>
        <taxon>Archaea</taxon>
        <taxon>Methanobacteriati</taxon>
        <taxon>Methanobacteriota</taxon>
        <taxon>Stenosarchaea group</taxon>
        <taxon>Halobacteria</taxon>
        <taxon>Halobacteriales</taxon>
        <taxon>Haloferacaceae</taxon>
        <taxon>Halorubrum</taxon>
    </lineage>
</organism>
<reference evidence="2 3" key="1">
    <citation type="journal article" date="2019" name="Int. J. Syst. Evol. Microbiol.">
        <title>The Global Catalogue of Microorganisms (GCM) 10K type strain sequencing project: providing services to taxonomists for standard genome sequencing and annotation.</title>
        <authorList>
            <consortium name="The Broad Institute Genomics Platform"/>
            <consortium name="The Broad Institute Genome Sequencing Center for Infectious Disease"/>
            <person name="Wu L."/>
            <person name="Ma J."/>
        </authorList>
    </citation>
    <scope>NUCLEOTIDE SEQUENCE [LARGE SCALE GENOMIC DNA]</scope>
    <source>
        <strain evidence="2 3">PJ61</strain>
    </source>
</reference>
<protein>
    <submittedName>
        <fullName evidence="2">Phosphotransferase family protein</fullName>
    </submittedName>
</protein>
<feature type="non-terminal residue" evidence="2">
    <location>
        <position position="1"/>
    </location>
</feature>
<dbReference type="InterPro" id="IPR002575">
    <property type="entry name" value="Aminoglycoside_PTrfase"/>
</dbReference>
<evidence type="ECO:0000313" key="2">
    <source>
        <dbReference type="EMBL" id="MFC6772265.1"/>
    </source>
</evidence>
<name>A0ABD5T6H7_9EURY</name>
<dbReference type="EMBL" id="JBHSWT010000712">
    <property type="protein sequence ID" value="MFC6772265.1"/>
    <property type="molecule type" value="Genomic_DNA"/>
</dbReference>
<keyword evidence="3" id="KW-1185">Reference proteome</keyword>
<gene>
    <name evidence="2" type="ORF">ACFQDD_12195</name>
</gene>
<evidence type="ECO:0000313" key="3">
    <source>
        <dbReference type="Proteomes" id="UP001596274"/>
    </source>
</evidence>
<dbReference type="Gene3D" id="3.90.1200.10">
    <property type="match status" value="1"/>
</dbReference>
<dbReference type="Proteomes" id="UP001596274">
    <property type="component" value="Unassembled WGS sequence"/>
</dbReference>
<sequence>PDAAVPDAAVPELAVDSAPWPDVLRSTIERTREIGTSERLADHYAAVVDCVESNRDRLTGARAALLHGDVAMPNLFVDDDGIAAIDWELAHVGDPARDLVRAEDQLLNGFDSTGPKRYAAALYDGYRERAGGLPSGFAERRPVYEVVRMLGRSGFLDQWATYLDEPIDALADRAEAELQSRLDAV</sequence>
<proteinExistence type="predicted"/>
<dbReference type="InterPro" id="IPR011009">
    <property type="entry name" value="Kinase-like_dom_sf"/>
</dbReference>
<dbReference type="SUPFAM" id="SSF56112">
    <property type="entry name" value="Protein kinase-like (PK-like)"/>
    <property type="match status" value="1"/>
</dbReference>
<dbReference type="Pfam" id="PF01636">
    <property type="entry name" value="APH"/>
    <property type="match status" value="1"/>
</dbReference>
<dbReference type="AlphaFoldDB" id="A0ABD5T6H7"/>
<feature type="domain" description="Aminoglycoside phosphotransferase" evidence="1">
    <location>
        <begin position="13"/>
        <end position="127"/>
    </location>
</feature>
<evidence type="ECO:0000259" key="1">
    <source>
        <dbReference type="Pfam" id="PF01636"/>
    </source>
</evidence>
<comment type="caution">
    <text evidence="2">The sequence shown here is derived from an EMBL/GenBank/DDBJ whole genome shotgun (WGS) entry which is preliminary data.</text>
</comment>
<accession>A0ABD5T6H7</accession>